<gene>
    <name evidence="4" type="ORF">ASPACDRAFT_60936</name>
</gene>
<dbReference type="OMA" id="RHPWHDI"/>
<dbReference type="AlphaFoldDB" id="A0A1L9WSN6"/>
<dbReference type="PANTHER" id="PTHR39614">
    <property type="entry name" value="INTEGRAL MEMBRANE PROTEIN"/>
    <property type="match status" value="1"/>
</dbReference>
<dbReference type="RefSeq" id="XP_020055462.1">
    <property type="nucleotide sequence ID" value="XM_020203610.1"/>
</dbReference>
<dbReference type="VEuPathDB" id="FungiDB:ASPACDRAFT_60936"/>
<feature type="transmembrane region" description="Helical" evidence="2">
    <location>
        <begin position="247"/>
        <end position="268"/>
    </location>
</feature>
<name>A0A1L9WSN6_ASPA1</name>
<keyword evidence="2" id="KW-0472">Membrane</keyword>
<dbReference type="EMBL" id="KV878978">
    <property type="protein sequence ID" value="OJJ99122.1"/>
    <property type="molecule type" value="Genomic_DNA"/>
</dbReference>
<evidence type="ECO:0000256" key="1">
    <source>
        <dbReference type="SAM" id="MobiDB-lite"/>
    </source>
</evidence>
<dbReference type="Proteomes" id="UP000184546">
    <property type="component" value="Unassembled WGS sequence"/>
</dbReference>
<feature type="transmembrane region" description="Helical" evidence="2">
    <location>
        <begin position="213"/>
        <end position="235"/>
    </location>
</feature>
<reference evidence="5" key="1">
    <citation type="journal article" date="2017" name="Genome Biol.">
        <title>Comparative genomics reveals high biological diversity and specific adaptations in the industrially and medically important fungal genus Aspergillus.</title>
        <authorList>
            <person name="de Vries R.P."/>
            <person name="Riley R."/>
            <person name="Wiebenga A."/>
            <person name="Aguilar-Osorio G."/>
            <person name="Amillis S."/>
            <person name="Uchima C.A."/>
            <person name="Anderluh G."/>
            <person name="Asadollahi M."/>
            <person name="Askin M."/>
            <person name="Barry K."/>
            <person name="Battaglia E."/>
            <person name="Bayram O."/>
            <person name="Benocci T."/>
            <person name="Braus-Stromeyer S.A."/>
            <person name="Caldana C."/>
            <person name="Canovas D."/>
            <person name="Cerqueira G.C."/>
            <person name="Chen F."/>
            <person name="Chen W."/>
            <person name="Choi C."/>
            <person name="Clum A."/>
            <person name="Dos Santos R.A."/>
            <person name="Damasio A.R."/>
            <person name="Diallinas G."/>
            <person name="Emri T."/>
            <person name="Fekete E."/>
            <person name="Flipphi M."/>
            <person name="Freyberg S."/>
            <person name="Gallo A."/>
            <person name="Gournas C."/>
            <person name="Habgood R."/>
            <person name="Hainaut M."/>
            <person name="Harispe M.L."/>
            <person name="Henrissat B."/>
            <person name="Hilden K.S."/>
            <person name="Hope R."/>
            <person name="Hossain A."/>
            <person name="Karabika E."/>
            <person name="Karaffa L."/>
            <person name="Karanyi Z."/>
            <person name="Krasevec N."/>
            <person name="Kuo A."/>
            <person name="Kusch H."/>
            <person name="LaButti K."/>
            <person name="Lagendijk E.L."/>
            <person name="Lapidus A."/>
            <person name="Levasseur A."/>
            <person name="Lindquist E."/>
            <person name="Lipzen A."/>
            <person name="Logrieco A.F."/>
            <person name="MacCabe A."/>
            <person name="Maekelae M.R."/>
            <person name="Malavazi I."/>
            <person name="Melin P."/>
            <person name="Meyer V."/>
            <person name="Mielnichuk N."/>
            <person name="Miskei M."/>
            <person name="Molnar A.P."/>
            <person name="Mule G."/>
            <person name="Ngan C.Y."/>
            <person name="Orejas M."/>
            <person name="Orosz E."/>
            <person name="Ouedraogo J.P."/>
            <person name="Overkamp K.M."/>
            <person name="Park H.-S."/>
            <person name="Perrone G."/>
            <person name="Piumi F."/>
            <person name="Punt P.J."/>
            <person name="Ram A.F."/>
            <person name="Ramon A."/>
            <person name="Rauscher S."/>
            <person name="Record E."/>
            <person name="Riano-Pachon D.M."/>
            <person name="Robert V."/>
            <person name="Roehrig J."/>
            <person name="Ruller R."/>
            <person name="Salamov A."/>
            <person name="Salih N.S."/>
            <person name="Samson R.A."/>
            <person name="Sandor E."/>
            <person name="Sanguinetti M."/>
            <person name="Schuetze T."/>
            <person name="Sepcic K."/>
            <person name="Shelest E."/>
            <person name="Sherlock G."/>
            <person name="Sophianopoulou V."/>
            <person name="Squina F.M."/>
            <person name="Sun H."/>
            <person name="Susca A."/>
            <person name="Todd R.B."/>
            <person name="Tsang A."/>
            <person name="Unkles S.E."/>
            <person name="van de Wiele N."/>
            <person name="van Rossen-Uffink D."/>
            <person name="Oliveira J.V."/>
            <person name="Vesth T.C."/>
            <person name="Visser J."/>
            <person name="Yu J.-H."/>
            <person name="Zhou M."/>
            <person name="Andersen M.R."/>
            <person name="Archer D.B."/>
            <person name="Baker S.E."/>
            <person name="Benoit I."/>
            <person name="Brakhage A.A."/>
            <person name="Braus G.H."/>
            <person name="Fischer R."/>
            <person name="Frisvad J.C."/>
            <person name="Goldman G.H."/>
            <person name="Houbraken J."/>
            <person name="Oakley B."/>
            <person name="Pocsi I."/>
            <person name="Scazzocchio C."/>
            <person name="Seiboth B."/>
            <person name="vanKuyk P.A."/>
            <person name="Wortman J."/>
            <person name="Dyer P.S."/>
            <person name="Grigoriev I.V."/>
        </authorList>
    </citation>
    <scope>NUCLEOTIDE SEQUENCE [LARGE SCALE GENOMIC DNA]</scope>
    <source>
        <strain evidence="5">ATCC 16872 / CBS 172.66 / WB 5094</strain>
    </source>
</reference>
<keyword evidence="2" id="KW-0812">Transmembrane</keyword>
<feature type="transmembrane region" description="Helical" evidence="2">
    <location>
        <begin position="103"/>
        <end position="125"/>
    </location>
</feature>
<keyword evidence="2" id="KW-1133">Transmembrane helix</keyword>
<feature type="transmembrane region" description="Helical" evidence="2">
    <location>
        <begin position="26"/>
        <end position="49"/>
    </location>
</feature>
<feature type="domain" description="Rhodopsin" evidence="3">
    <location>
        <begin position="47"/>
        <end position="272"/>
    </location>
</feature>
<protein>
    <recommendedName>
        <fullName evidence="3">Rhodopsin domain-containing protein</fullName>
    </recommendedName>
</protein>
<dbReference type="InterPro" id="IPR049326">
    <property type="entry name" value="Rhodopsin_dom_fungi"/>
</dbReference>
<keyword evidence="5" id="KW-1185">Reference proteome</keyword>
<dbReference type="STRING" id="690307.A0A1L9WSN6"/>
<evidence type="ECO:0000259" key="3">
    <source>
        <dbReference type="Pfam" id="PF20684"/>
    </source>
</evidence>
<evidence type="ECO:0000313" key="5">
    <source>
        <dbReference type="Proteomes" id="UP000184546"/>
    </source>
</evidence>
<sequence>MATRSSSLPPGVSSPLTEENEHNHNGVIVIITSLGLFLVLASLGIRMFASSKRSILLGDDYVLFIAVACACAQVSLVLVQVHFGWGQSKELLHSADSSSMLKAGYAADLLYVLILGLSKICTTLFYQNLSLPRTKWIIKSILAACNLWTLLAMLLLAIRCSSDPWVDIDHECPDLLPRWRAINALDIILEAFILSYPVVIILNVQISPRKKMIVLGILSFRIILIPLSAVHLYFVQKQIRSSDPTLLGAYATTTAELHMSLSIVLLTISSLKLFVAVYEDDQGFAYTEEISGSHSNSGPTAPTAWKLSRHIKDPSLQPGRNYTDREPILQGTSASASSSKTPGLLKRTNGIMKSVQISVTRESIELDERGGVAVKPTTDV</sequence>
<dbReference type="PANTHER" id="PTHR39614:SF2">
    <property type="entry name" value="INTEGRAL MEMBRANE PROTEIN"/>
    <property type="match status" value="1"/>
</dbReference>
<feature type="transmembrane region" description="Helical" evidence="2">
    <location>
        <begin position="187"/>
        <end position="206"/>
    </location>
</feature>
<organism evidence="4 5">
    <name type="scientific">Aspergillus aculeatus (strain ATCC 16872 / CBS 172.66 / WB 5094)</name>
    <dbReference type="NCBI Taxonomy" id="690307"/>
    <lineage>
        <taxon>Eukaryota</taxon>
        <taxon>Fungi</taxon>
        <taxon>Dikarya</taxon>
        <taxon>Ascomycota</taxon>
        <taxon>Pezizomycotina</taxon>
        <taxon>Eurotiomycetes</taxon>
        <taxon>Eurotiomycetidae</taxon>
        <taxon>Eurotiales</taxon>
        <taxon>Aspergillaceae</taxon>
        <taxon>Aspergillus</taxon>
        <taxon>Aspergillus subgen. Circumdati</taxon>
    </lineage>
</organism>
<accession>A0A1L9WSN6</accession>
<proteinExistence type="predicted"/>
<dbReference type="GeneID" id="30977424"/>
<dbReference type="Pfam" id="PF20684">
    <property type="entry name" value="Fung_rhodopsin"/>
    <property type="match status" value="1"/>
</dbReference>
<feature type="transmembrane region" description="Helical" evidence="2">
    <location>
        <begin position="61"/>
        <end position="83"/>
    </location>
</feature>
<evidence type="ECO:0000313" key="4">
    <source>
        <dbReference type="EMBL" id="OJJ99122.1"/>
    </source>
</evidence>
<evidence type="ECO:0000256" key="2">
    <source>
        <dbReference type="SAM" id="Phobius"/>
    </source>
</evidence>
<feature type="region of interest" description="Disordered" evidence="1">
    <location>
        <begin position="312"/>
        <end position="345"/>
    </location>
</feature>
<feature type="compositionally biased region" description="Polar residues" evidence="1">
    <location>
        <begin position="330"/>
        <end position="341"/>
    </location>
</feature>
<dbReference type="OrthoDB" id="3918601at2759"/>
<feature type="transmembrane region" description="Helical" evidence="2">
    <location>
        <begin position="137"/>
        <end position="158"/>
    </location>
</feature>